<name>A0A162EDX1_9CRUS</name>
<protein>
    <recommendedName>
        <fullName evidence="1">Reverse transcriptase domain-containing protein</fullName>
    </recommendedName>
</protein>
<dbReference type="PANTHER" id="PTHR37984">
    <property type="entry name" value="PROTEIN CBG26694"/>
    <property type="match status" value="1"/>
</dbReference>
<gene>
    <name evidence="2" type="ORF">APZ42_026149</name>
</gene>
<dbReference type="OrthoDB" id="6342757at2759"/>
<dbReference type="Proteomes" id="UP000076858">
    <property type="component" value="Unassembled WGS sequence"/>
</dbReference>
<dbReference type="EMBL" id="LRGB01002030">
    <property type="protein sequence ID" value="KZS09590.1"/>
    <property type="molecule type" value="Genomic_DNA"/>
</dbReference>
<dbReference type="Gene3D" id="3.10.10.10">
    <property type="entry name" value="HIV Type 1 Reverse Transcriptase, subunit A, domain 1"/>
    <property type="match status" value="1"/>
</dbReference>
<reference evidence="2 3" key="1">
    <citation type="submission" date="2016-03" db="EMBL/GenBank/DDBJ databases">
        <title>EvidentialGene: Evidence-directed Construction of Genes on Genomes.</title>
        <authorList>
            <person name="Gilbert D.G."/>
            <person name="Choi J.-H."/>
            <person name="Mockaitis K."/>
            <person name="Colbourne J."/>
            <person name="Pfrender M."/>
        </authorList>
    </citation>
    <scope>NUCLEOTIDE SEQUENCE [LARGE SCALE GENOMIC DNA]</scope>
    <source>
        <strain evidence="2 3">Xinb3</strain>
        <tissue evidence="2">Complete organism</tissue>
    </source>
</reference>
<proteinExistence type="predicted"/>
<dbReference type="PANTHER" id="PTHR37984:SF5">
    <property type="entry name" value="PROTEIN NYNRIN-LIKE"/>
    <property type="match status" value="1"/>
</dbReference>
<dbReference type="STRING" id="35525.A0A162EDX1"/>
<evidence type="ECO:0000313" key="3">
    <source>
        <dbReference type="Proteomes" id="UP000076858"/>
    </source>
</evidence>
<comment type="caution">
    <text evidence="2">The sequence shown here is derived from an EMBL/GenBank/DDBJ whole genome shotgun (WGS) entry which is preliminary data.</text>
</comment>
<accession>A0A162EDX1</accession>
<evidence type="ECO:0000313" key="2">
    <source>
        <dbReference type="EMBL" id="KZS09590.1"/>
    </source>
</evidence>
<dbReference type="InterPro" id="IPR050951">
    <property type="entry name" value="Retrovirus_Pol_polyprotein"/>
</dbReference>
<feature type="domain" description="Reverse transcriptase" evidence="1">
    <location>
        <begin position="4"/>
        <end position="94"/>
    </location>
</feature>
<dbReference type="InterPro" id="IPR043502">
    <property type="entry name" value="DNA/RNA_pol_sf"/>
</dbReference>
<keyword evidence="3" id="KW-1185">Reference proteome</keyword>
<dbReference type="Gene3D" id="3.30.70.270">
    <property type="match status" value="2"/>
</dbReference>
<sequence length="302" mass="33901">MTTFSTPFGRYMYHRLPFGVCHAGDDYSRRVSAVFDDIPNCRRIIEDILIFSETYEEHVSLVKQVFQRAADIQIAINTSKIKFAQPSVLFGGYILSSTGFRPNPELLSAISRFPNPTNITEMRAFHGLCQQMGNFSDNLAAALAPLAPPPKKEFPLGMDNTARSHLQRCPLRTVVFRRAIFLRPSATHGPSCRCLPPERSRFHPPSVRSRWEMERGPGRVTFSIRRGDTLRHDRAGVPGRSMGYAEVPAIFGRPPIIPPIHGSSAAHPDPKRLQLRQTRQPADSSPESKNAALCVQIYLYSM</sequence>
<organism evidence="2 3">
    <name type="scientific">Daphnia magna</name>
    <dbReference type="NCBI Taxonomy" id="35525"/>
    <lineage>
        <taxon>Eukaryota</taxon>
        <taxon>Metazoa</taxon>
        <taxon>Ecdysozoa</taxon>
        <taxon>Arthropoda</taxon>
        <taxon>Crustacea</taxon>
        <taxon>Branchiopoda</taxon>
        <taxon>Diplostraca</taxon>
        <taxon>Cladocera</taxon>
        <taxon>Anomopoda</taxon>
        <taxon>Daphniidae</taxon>
        <taxon>Daphnia</taxon>
    </lineage>
</organism>
<dbReference type="AlphaFoldDB" id="A0A162EDX1"/>
<dbReference type="Pfam" id="PF00078">
    <property type="entry name" value="RVT_1"/>
    <property type="match status" value="1"/>
</dbReference>
<dbReference type="InterPro" id="IPR000477">
    <property type="entry name" value="RT_dom"/>
</dbReference>
<dbReference type="GO" id="GO:0071897">
    <property type="term" value="P:DNA biosynthetic process"/>
    <property type="evidence" value="ECO:0007669"/>
    <property type="project" value="UniProtKB-ARBA"/>
</dbReference>
<dbReference type="InterPro" id="IPR043128">
    <property type="entry name" value="Rev_trsase/Diguanyl_cyclase"/>
</dbReference>
<dbReference type="SUPFAM" id="SSF56672">
    <property type="entry name" value="DNA/RNA polymerases"/>
    <property type="match status" value="1"/>
</dbReference>
<evidence type="ECO:0000259" key="1">
    <source>
        <dbReference type="Pfam" id="PF00078"/>
    </source>
</evidence>